<evidence type="ECO:0000313" key="3">
    <source>
        <dbReference type="Proteomes" id="UP000001610"/>
    </source>
</evidence>
<dbReference type="eggNOG" id="ENOG502QUMF">
    <property type="taxonomic scope" value="Eukaryota"/>
</dbReference>
<dbReference type="Proteomes" id="UP000001610">
    <property type="component" value="Unassembled WGS sequence"/>
</dbReference>
<dbReference type="HOGENOM" id="CLU_012587_0_0_1"/>
<dbReference type="InParanoid" id="G3JLX3"/>
<accession>G3JLX3</accession>
<dbReference type="KEGG" id="cmt:CCM_07117"/>
<protein>
    <submittedName>
        <fullName evidence="2">Uncharacterized protein</fullName>
    </submittedName>
</protein>
<feature type="region of interest" description="Disordered" evidence="1">
    <location>
        <begin position="619"/>
        <end position="656"/>
    </location>
</feature>
<sequence>MDSVVEKVFNLIVATEQGEGSSVQDDAPGVLARRANHWSHVESFLGVWIRIPLKTFEQFCYINYRTPPPHPIDPAVMFDVLKIMRLVEEARKHVSRAEAAEASPFGRSTWVGPKQKLRIREQACECLRKAYQIEENACAVATMFIVSVDEVAARVLLQKPNSADAQYVQLFHEMVSQRQLATPECVEMLTEILDTGHISENLRTRAAVNAMLGNEGDAITDLTLAITRSRYLAAEKPKLSDAMEGKNPRQPVPEDKMPGSLSSQLLFHRAIHYLAIACKHISTSFGPEIDSSGAPATPEDQDEVALGERITSQRLVRENAKNAINSLMSFLRSLKYSPDWPIEASHDFSRFISTVFTTPSSKAIPPLVRRCTVATNVMYPVSRLFFSAPIAELPPYPPPAALADEQSSAAVDIVKAFADQVKEPSKSCESVTFHPYLIEALHALLLCHCLINTSKKEIRRHAYMVARLVRLCDGYPIFNPARSPARDDWKELVGYPASDTQLLPLVASWDDLCRPKYAPLLTQFSRENTTAATEDAQPAGGDLFASAALLPPSEAMRTLEALAKMRSQNQPPNSEMPIHQVQLLPGCRIEDNIISDGLPDRRDLRTGHARDIRRWLKENPVVPSVRRKKKTASRSSSSRHGEDPEALATKMSDLEI</sequence>
<dbReference type="EMBL" id="JH126403">
    <property type="protein sequence ID" value="EGX90697.1"/>
    <property type="molecule type" value="Genomic_DNA"/>
</dbReference>
<gene>
    <name evidence="2" type="ORF">CCM_07117</name>
</gene>
<dbReference type="OMA" id="IEENACA"/>
<dbReference type="RefSeq" id="XP_006672318.1">
    <property type="nucleotide sequence ID" value="XM_006672255.1"/>
</dbReference>
<proteinExistence type="predicted"/>
<organism evidence="2 3">
    <name type="scientific">Cordyceps militaris (strain CM01)</name>
    <name type="common">Caterpillar fungus</name>
    <dbReference type="NCBI Taxonomy" id="983644"/>
    <lineage>
        <taxon>Eukaryota</taxon>
        <taxon>Fungi</taxon>
        <taxon>Dikarya</taxon>
        <taxon>Ascomycota</taxon>
        <taxon>Pezizomycotina</taxon>
        <taxon>Sordariomycetes</taxon>
        <taxon>Hypocreomycetidae</taxon>
        <taxon>Hypocreales</taxon>
        <taxon>Cordycipitaceae</taxon>
        <taxon>Cordyceps</taxon>
    </lineage>
</organism>
<evidence type="ECO:0000256" key="1">
    <source>
        <dbReference type="SAM" id="MobiDB-lite"/>
    </source>
</evidence>
<dbReference type="STRING" id="983644.G3JLX3"/>
<reference evidence="2 3" key="1">
    <citation type="journal article" date="2011" name="Genome Biol.">
        <title>Genome sequence of the insect pathogenic fungus Cordyceps militaris, a valued traditional Chinese medicine.</title>
        <authorList>
            <person name="Zheng P."/>
            <person name="Xia Y."/>
            <person name="Xiao G."/>
            <person name="Xiong C."/>
            <person name="Hu X."/>
            <person name="Zhang S."/>
            <person name="Zheng H."/>
            <person name="Huang Y."/>
            <person name="Zhou Y."/>
            <person name="Wang S."/>
            <person name="Zhao G.P."/>
            <person name="Liu X."/>
            <person name="St Leger R.J."/>
            <person name="Wang C."/>
        </authorList>
    </citation>
    <scope>NUCLEOTIDE SEQUENCE [LARGE SCALE GENOMIC DNA]</scope>
    <source>
        <strain evidence="2 3">CM01</strain>
    </source>
</reference>
<feature type="region of interest" description="Disordered" evidence="1">
    <location>
        <begin position="237"/>
        <end position="259"/>
    </location>
</feature>
<dbReference type="OrthoDB" id="4870738at2759"/>
<evidence type="ECO:0000313" key="2">
    <source>
        <dbReference type="EMBL" id="EGX90697.1"/>
    </source>
</evidence>
<feature type="compositionally biased region" description="Basic and acidic residues" evidence="1">
    <location>
        <begin position="237"/>
        <end position="257"/>
    </location>
</feature>
<dbReference type="VEuPathDB" id="FungiDB:CCM_07117"/>
<keyword evidence="3" id="KW-1185">Reference proteome</keyword>
<dbReference type="GeneID" id="18169128"/>
<dbReference type="AlphaFoldDB" id="G3JLX3"/>
<name>G3JLX3_CORMM</name>